<dbReference type="EMBL" id="FOUB01000078">
    <property type="protein sequence ID" value="SFM98177.1"/>
    <property type="molecule type" value="Genomic_DNA"/>
</dbReference>
<dbReference type="AlphaFoldDB" id="A0A1I4VAG4"/>
<gene>
    <name evidence="1" type="ORF">SAMN05421863_107821</name>
</gene>
<name>A0A1I4VAG4_9PROT</name>
<protein>
    <submittedName>
        <fullName evidence="1">Uncharacterized protein</fullName>
    </submittedName>
</protein>
<dbReference type="Proteomes" id="UP000183287">
    <property type="component" value="Unassembled WGS sequence"/>
</dbReference>
<evidence type="ECO:0000313" key="1">
    <source>
        <dbReference type="EMBL" id="SFM98177.1"/>
    </source>
</evidence>
<reference evidence="2" key="1">
    <citation type="submission" date="2016-10" db="EMBL/GenBank/DDBJ databases">
        <authorList>
            <person name="Varghese N."/>
            <person name="Submissions S."/>
        </authorList>
    </citation>
    <scope>NUCLEOTIDE SEQUENCE [LARGE SCALE GENOMIC DNA]</scope>
    <source>
        <strain evidence="2">Nm44</strain>
    </source>
</reference>
<proteinExistence type="predicted"/>
<sequence>MQLEQLLATLRKLTGQNESGDADSVLVSLIALLSLKDDATAALKTTADHPDPAKFVPVAVMKLLGTQTGEKVLPAVLNWTAMAIFSGEQTLGACCAFQELECIFNSIDTPNAWTKGITEYEHITVFDSYVCISG</sequence>
<organism evidence="1 2">
    <name type="scientific">Nitrosomonas communis</name>
    <dbReference type="NCBI Taxonomy" id="44574"/>
    <lineage>
        <taxon>Bacteria</taxon>
        <taxon>Pseudomonadati</taxon>
        <taxon>Pseudomonadota</taxon>
        <taxon>Betaproteobacteria</taxon>
        <taxon>Nitrosomonadales</taxon>
        <taxon>Nitrosomonadaceae</taxon>
        <taxon>Nitrosomonas</taxon>
    </lineage>
</organism>
<evidence type="ECO:0000313" key="2">
    <source>
        <dbReference type="Proteomes" id="UP000183287"/>
    </source>
</evidence>
<accession>A0A1I4VAG4</accession>
<keyword evidence="2" id="KW-1185">Reference proteome</keyword>